<dbReference type="InParanoid" id="W3WIZ8"/>
<evidence type="ECO:0000256" key="5">
    <source>
        <dbReference type="ARBA" id="ARBA00038359"/>
    </source>
</evidence>
<dbReference type="InterPro" id="IPR049326">
    <property type="entry name" value="Rhodopsin_dom_fungi"/>
</dbReference>
<sequence>MALSSESSYMMSVLWGLTAVVLVFLVLRAYTRIVCVASYGIDDHFYALTCVLAVAFSSIMQVAAEHGYGQTNLDPDTRANSSFWRTLGQTFSLVATGTSKASVGLFLLRLTVVRWQRITIYILIVFMMTAGILAAIFTWAACRPFAYTWDDRIEGGTCINTVPLSMILAMGTIGVDIFFAVLPWIFIWKLNAPRREKVIIAGSLSLGIFAAVAGAKRIMEVKGVRDVPVGVIVWSQTETAVTLICVGIPVCRPLLAQVMKKYGSTRPSKRSNTPSNDNAPQPMGLHTFGGSPMVPGARGMQRRRDIVSSLFSRLAPSTGVFSRAAPSTTVRAAGDNHPMGDGQSEQAIISSHEMTDSKDDEERKDSGAETEEGPAGEQQHKLARECTRSWIMGESINCNEVTSQMSPDAVHKDDIIMTTRSYEVKRGQSPPV</sequence>
<keyword evidence="4 7" id="KW-0472">Membrane</keyword>
<dbReference type="PANTHER" id="PTHR33048">
    <property type="entry name" value="PTH11-LIKE INTEGRAL MEMBRANE PROTEIN (AFU_ORTHOLOGUE AFUA_5G11245)"/>
    <property type="match status" value="1"/>
</dbReference>
<organism evidence="9 10">
    <name type="scientific">Pestalotiopsis fici (strain W106-1 / CGMCC3.15140)</name>
    <dbReference type="NCBI Taxonomy" id="1229662"/>
    <lineage>
        <taxon>Eukaryota</taxon>
        <taxon>Fungi</taxon>
        <taxon>Dikarya</taxon>
        <taxon>Ascomycota</taxon>
        <taxon>Pezizomycotina</taxon>
        <taxon>Sordariomycetes</taxon>
        <taxon>Xylariomycetidae</taxon>
        <taxon>Amphisphaeriales</taxon>
        <taxon>Sporocadaceae</taxon>
        <taxon>Pestalotiopsis</taxon>
    </lineage>
</organism>
<comment type="similarity">
    <text evidence="5">Belongs to the SAT4 family.</text>
</comment>
<name>W3WIZ8_PESFW</name>
<feature type="transmembrane region" description="Helical" evidence="7">
    <location>
        <begin position="12"/>
        <end position="31"/>
    </location>
</feature>
<feature type="compositionally biased region" description="Polar residues" evidence="6">
    <location>
        <begin position="270"/>
        <end position="279"/>
    </location>
</feature>
<evidence type="ECO:0000256" key="2">
    <source>
        <dbReference type="ARBA" id="ARBA00022692"/>
    </source>
</evidence>
<dbReference type="GeneID" id="19279688"/>
<gene>
    <name evidence="9" type="ORF">PFICI_14675</name>
</gene>
<evidence type="ECO:0000256" key="3">
    <source>
        <dbReference type="ARBA" id="ARBA00022989"/>
    </source>
</evidence>
<evidence type="ECO:0000256" key="4">
    <source>
        <dbReference type="ARBA" id="ARBA00023136"/>
    </source>
</evidence>
<comment type="subcellular location">
    <subcellularLocation>
        <location evidence="1">Membrane</location>
        <topology evidence="1">Multi-pass membrane protein</topology>
    </subcellularLocation>
</comment>
<dbReference type="EMBL" id="KI912121">
    <property type="protein sequence ID" value="ETS73729.1"/>
    <property type="molecule type" value="Genomic_DNA"/>
</dbReference>
<dbReference type="HOGENOM" id="CLU_028200_3_0_1"/>
<feature type="transmembrane region" description="Helical" evidence="7">
    <location>
        <begin position="83"/>
        <end position="108"/>
    </location>
</feature>
<dbReference type="GO" id="GO:0016020">
    <property type="term" value="C:membrane"/>
    <property type="evidence" value="ECO:0007669"/>
    <property type="project" value="UniProtKB-SubCell"/>
</dbReference>
<keyword evidence="10" id="KW-1185">Reference proteome</keyword>
<dbReference type="KEGG" id="pfy:PFICI_14675"/>
<keyword evidence="2 7" id="KW-0812">Transmembrane</keyword>
<accession>W3WIZ8</accession>
<dbReference type="eggNOG" id="ENOG502SJFM">
    <property type="taxonomic scope" value="Eukaryota"/>
</dbReference>
<evidence type="ECO:0000313" key="9">
    <source>
        <dbReference type="EMBL" id="ETS73729.1"/>
    </source>
</evidence>
<feature type="transmembrane region" description="Helical" evidence="7">
    <location>
        <begin position="198"/>
        <end position="219"/>
    </location>
</feature>
<evidence type="ECO:0000256" key="7">
    <source>
        <dbReference type="SAM" id="Phobius"/>
    </source>
</evidence>
<feature type="domain" description="Rhodopsin" evidence="8">
    <location>
        <begin position="27"/>
        <end position="256"/>
    </location>
</feature>
<evidence type="ECO:0000256" key="1">
    <source>
        <dbReference type="ARBA" id="ARBA00004141"/>
    </source>
</evidence>
<feature type="transmembrane region" description="Helical" evidence="7">
    <location>
        <begin position="43"/>
        <end position="63"/>
    </location>
</feature>
<protein>
    <recommendedName>
        <fullName evidence="8">Rhodopsin domain-containing protein</fullName>
    </recommendedName>
</protein>
<evidence type="ECO:0000259" key="8">
    <source>
        <dbReference type="Pfam" id="PF20684"/>
    </source>
</evidence>
<proteinExistence type="inferred from homology"/>
<dbReference type="InterPro" id="IPR052337">
    <property type="entry name" value="SAT4-like"/>
</dbReference>
<evidence type="ECO:0000256" key="6">
    <source>
        <dbReference type="SAM" id="MobiDB-lite"/>
    </source>
</evidence>
<dbReference type="PANTHER" id="PTHR33048:SF93">
    <property type="entry name" value="INTEGRAL MEMBRANE PROTEIN"/>
    <property type="match status" value="1"/>
</dbReference>
<feature type="region of interest" description="Disordered" evidence="6">
    <location>
        <begin position="352"/>
        <end position="382"/>
    </location>
</feature>
<dbReference type="RefSeq" id="XP_007841447.1">
    <property type="nucleotide sequence ID" value="XM_007843256.1"/>
</dbReference>
<feature type="compositionally biased region" description="Basic and acidic residues" evidence="6">
    <location>
        <begin position="353"/>
        <end position="367"/>
    </location>
</feature>
<keyword evidence="3 7" id="KW-1133">Transmembrane helix</keyword>
<dbReference type="OrthoDB" id="3923077at2759"/>
<reference evidence="10" key="1">
    <citation type="journal article" date="2015" name="BMC Genomics">
        <title>Genomic and transcriptomic analysis of the endophytic fungus Pestalotiopsis fici reveals its lifestyle and high potential for synthesis of natural products.</title>
        <authorList>
            <person name="Wang X."/>
            <person name="Zhang X."/>
            <person name="Liu L."/>
            <person name="Xiang M."/>
            <person name="Wang W."/>
            <person name="Sun X."/>
            <person name="Che Y."/>
            <person name="Guo L."/>
            <person name="Liu G."/>
            <person name="Guo L."/>
            <person name="Wang C."/>
            <person name="Yin W.B."/>
            <person name="Stadler M."/>
            <person name="Zhang X."/>
            <person name="Liu X."/>
        </authorList>
    </citation>
    <scope>NUCLEOTIDE SEQUENCE [LARGE SCALE GENOMIC DNA]</scope>
    <source>
        <strain evidence="10">W106-1 / CGMCC3.15140</strain>
    </source>
</reference>
<feature type="transmembrane region" description="Helical" evidence="7">
    <location>
        <begin position="161"/>
        <end position="186"/>
    </location>
</feature>
<feature type="region of interest" description="Disordered" evidence="6">
    <location>
        <begin position="263"/>
        <end position="298"/>
    </location>
</feature>
<dbReference type="Proteomes" id="UP000030651">
    <property type="component" value="Unassembled WGS sequence"/>
</dbReference>
<evidence type="ECO:0000313" key="10">
    <source>
        <dbReference type="Proteomes" id="UP000030651"/>
    </source>
</evidence>
<dbReference type="AlphaFoldDB" id="W3WIZ8"/>
<dbReference type="Pfam" id="PF20684">
    <property type="entry name" value="Fung_rhodopsin"/>
    <property type="match status" value="1"/>
</dbReference>
<feature type="transmembrane region" description="Helical" evidence="7">
    <location>
        <begin position="120"/>
        <end position="141"/>
    </location>
</feature>